<name>A0AB39KTQ1_9CAUL</name>
<dbReference type="InterPro" id="IPR029058">
    <property type="entry name" value="AB_hydrolase_fold"/>
</dbReference>
<evidence type="ECO:0000256" key="1">
    <source>
        <dbReference type="SAM" id="MobiDB-lite"/>
    </source>
</evidence>
<accession>A0AB39KTQ1</accession>
<dbReference type="InterPro" id="IPR001563">
    <property type="entry name" value="Peptidase_S10"/>
</dbReference>
<sequence>MVLRPAALAALLLLSSAAAVQAQTSPAASTSVARAPLKAETSHVGRFNDQKVAYRAIVAETFVPDATGTAKASIITTSYVRTEMKDASRPVLFIFNGGPGASTTPLHFGAFGPKRRVGEGAEQTLIDNPVSPLDAADLVFIDPVGTGYSRPLTPEDGKAFWSRTGDAASVRYVIEQWLKAQGREASPRYILGQSYGTTRAALIARDAAALKLDGVLLFALVGAAEGREMPFVTSLPSFATVAWWHQKVDRAGRSVEQVYDEAVAFARTDYVAALIQGSSLPAAEKRKVAERMAALTGLSAEFILSKDLRLNNRDFMFELLKDQGLRTGQLDGRATRRLNAPAQRPPYDDPGLSFSLEKAPAPPKSSARTVKPDIAVPVGKGESEAVEIYFRKALKFESPQTYTSLNLEVNAAWNHEGMTDANVFLGQAMQADPKLRLFWASGLYDITTPAYRGRYALDQAGVPADRLTAAQFPGGHSVFTEEGNRAALAEAVRKFVRP</sequence>
<dbReference type="EMBL" id="CP158375">
    <property type="protein sequence ID" value="XDO96678.1"/>
    <property type="molecule type" value="Genomic_DNA"/>
</dbReference>
<dbReference type="Pfam" id="PF00450">
    <property type="entry name" value="Peptidase_S10"/>
    <property type="match status" value="1"/>
</dbReference>
<feature type="region of interest" description="Disordered" evidence="1">
    <location>
        <begin position="331"/>
        <end position="369"/>
    </location>
</feature>
<dbReference type="AlphaFoldDB" id="A0AB39KTQ1"/>
<gene>
    <name evidence="3" type="ORF">ABOZ73_18220</name>
</gene>
<evidence type="ECO:0000256" key="2">
    <source>
        <dbReference type="SAM" id="SignalP"/>
    </source>
</evidence>
<protein>
    <submittedName>
        <fullName evidence="3">Peptidase S10</fullName>
    </submittedName>
</protein>
<proteinExistence type="predicted"/>
<dbReference type="SUPFAM" id="SSF53474">
    <property type="entry name" value="alpha/beta-Hydrolases"/>
    <property type="match status" value="1"/>
</dbReference>
<reference evidence="3" key="1">
    <citation type="submission" date="2024-06" db="EMBL/GenBank/DDBJ databases">
        <title>Caulobacter inopinatus, sp. nov.</title>
        <authorList>
            <person name="Donachie S.P."/>
        </authorList>
    </citation>
    <scope>NUCLEOTIDE SEQUENCE</scope>
    <source>
        <strain evidence="3">73W</strain>
    </source>
</reference>
<dbReference type="Gene3D" id="3.40.50.1820">
    <property type="entry name" value="alpha/beta hydrolase"/>
    <property type="match status" value="1"/>
</dbReference>
<evidence type="ECO:0000313" key="3">
    <source>
        <dbReference type="EMBL" id="XDO96678.1"/>
    </source>
</evidence>
<feature type="chain" id="PRO_5044280140" evidence="2">
    <location>
        <begin position="23"/>
        <end position="498"/>
    </location>
</feature>
<dbReference type="GO" id="GO:0004185">
    <property type="term" value="F:serine-type carboxypeptidase activity"/>
    <property type="evidence" value="ECO:0007669"/>
    <property type="project" value="InterPro"/>
</dbReference>
<dbReference type="GO" id="GO:0006508">
    <property type="term" value="P:proteolysis"/>
    <property type="evidence" value="ECO:0007669"/>
    <property type="project" value="InterPro"/>
</dbReference>
<keyword evidence="2" id="KW-0732">Signal</keyword>
<feature type="signal peptide" evidence="2">
    <location>
        <begin position="1"/>
        <end position="22"/>
    </location>
</feature>
<organism evidence="3">
    <name type="scientific">Caulobacter sp. 73W</name>
    <dbReference type="NCBI Taxonomy" id="3161137"/>
    <lineage>
        <taxon>Bacteria</taxon>
        <taxon>Pseudomonadati</taxon>
        <taxon>Pseudomonadota</taxon>
        <taxon>Alphaproteobacteria</taxon>
        <taxon>Caulobacterales</taxon>
        <taxon>Caulobacteraceae</taxon>
        <taxon>Caulobacter</taxon>
    </lineage>
</organism>
<dbReference type="RefSeq" id="WP_369059518.1">
    <property type="nucleotide sequence ID" value="NZ_CP158375.1"/>
</dbReference>